<gene>
    <name evidence="1" type="ORF">E2C01_074573</name>
</gene>
<dbReference type="AlphaFoldDB" id="A0A5B7I600"/>
<comment type="caution">
    <text evidence="1">The sequence shown here is derived from an EMBL/GenBank/DDBJ whole genome shotgun (WGS) entry which is preliminary data.</text>
</comment>
<name>A0A5B7I600_PORTR</name>
<sequence>MTDEQFVDLQPLQSKCTKTQVAKSRYKEGRMFMYTEEYKQSMRIWQTYVDDKGRGAAYDLRNFDLTTIDLPVKYPQGVVLRPEKLADLNHLLSFIPHKYKPWYNDLFAAQGLLAAGAAEDNPEDPDTLEEDFLNY</sequence>
<keyword evidence="2" id="KW-1185">Reference proteome</keyword>
<dbReference type="Proteomes" id="UP000324222">
    <property type="component" value="Unassembled WGS sequence"/>
</dbReference>
<evidence type="ECO:0000313" key="1">
    <source>
        <dbReference type="EMBL" id="MPC80010.1"/>
    </source>
</evidence>
<accession>A0A5B7I600</accession>
<reference evidence="1 2" key="1">
    <citation type="submission" date="2019-05" db="EMBL/GenBank/DDBJ databases">
        <title>Another draft genome of Portunus trituberculatus and its Hox gene families provides insights of decapod evolution.</title>
        <authorList>
            <person name="Jeong J.-H."/>
            <person name="Song I."/>
            <person name="Kim S."/>
            <person name="Choi T."/>
            <person name="Kim D."/>
            <person name="Ryu S."/>
            <person name="Kim W."/>
        </authorList>
    </citation>
    <scope>NUCLEOTIDE SEQUENCE [LARGE SCALE GENOMIC DNA]</scope>
    <source>
        <tissue evidence="1">Muscle</tissue>
    </source>
</reference>
<proteinExistence type="predicted"/>
<protein>
    <submittedName>
        <fullName evidence="1">Uncharacterized protein</fullName>
    </submittedName>
</protein>
<organism evidence="1 2">
    <name type="scientific">Portunus trituberculatus</name>
    <name type="common">Swimming crab</name>
    <name type="synonym">Neptunus trituberculatus</name>
    <dbReference type="NCBI Taxonomy" id="210409"/>
    <lineage>
        <taxon>Eukaryota</taxon>
        <taxon>Metazoa</taxon>
        <taxon>Ecdysozoa</taxon>
        <taxon>Arthropoda</taxon>
        <taxon>Crustacea</taxon>
        <taxon>Multicrustacea</taxon>
        <taxon>Malacostraca</taxon>
        <taxon>Eumalacostraca</taxon>
        <taxon>Eucarida</taxon>
        <taxon>Decapoda</taxon>
        <taxon>Pleocyemata</taxon>
        <taxon>Brachyura</taxon>
        <taxon>Eubrachyura</taxon>
        <taxon>Portunoidea</taxon>
        <taxon>Portunidae</taxon>
        <taxon>Portuninae</taxon>
        <taxon>Portunus</taxon>
    </lineage>
</organism>
<dbReference type="EMBL" id="VSRR010052732">
    <property type="protein sequence ID" value="MPC80010.1"/>
    <property type="molecule type" value="Genomic_DNA"/>
</dbReference>
<evidence type="ECO:0000313" key="2">
    <source>
        <dbReference type="Proteomes" id="UP000324222"/>
    </source>
</evidence>